<feature type="region of interest" description="Disordered" evidence="8">
    <location>
        <begin position="436"/>
        <end position="492"/>
    </location>
</feature>
<keyword evidence="12" id="KW-1185">Reference proteome</keyword>
<dbReference type="PANTHER" id="PTHR10865:SF28">
    <property type="entry name" value="ELM2 DOMAIN-CONTAINING PROTEIN"/>
    <property type="match status" value="1"/>
</dbReference>
<accession>W2SS48</accession>
<sequence length="505" mass="56088">MPAGRYRRCAALRKAPMPTNAVLDRFTGRDFRPAADAAHATAGPRDALMTSSDDVIGVFRICDLMKIRSFMADEEHSRSASSYDGDDDFVEAEDNGEDFEGTLDEEEMLGGVDYASELRELEDEGSMDIEELRRRYGYSLSGEDSAEAECDSCSDVGVVEDVGECGTVDVEASETTEFFQLPYDELDEGEESDDRDYAPPDPWKKDVRVDPGRYQAAVPESMNDETSLASSDTDNDLPTLPNPAPGGALWAPSCILTEADIDRYLVDIVNLRAAHGQTFSDRYLTTRDDEDALCALYRNRYDIEKAKASFPFARVNQPFRTVREGALEWDLAERDLFERGIAMHGKNFSVIQKRLLPYRRVGELVEYYYFWKKTDRLVLLCTRDATDLLRPQYQLFRRRGTYQEGDINSEPQVMSSYLHPYDGALPEVGGVRTEGDGVLPDMGNSGSSTESLDEGNLTATASSQPTAVSDNTDVTPIEAGTGAPDLKAAEHGDIWWSDDVPVAQV</sequence>
<dbReference type="AlphaFoldDB" id="W2SS48"/>
<dbReference type="KEGG" id="nai:NECAME_14181"/>
<keyword evidence="6 11" id="KW-0238">DNA-binding</keyword>
<dbReference type="STRING" id="51031.W2SS48"/>
<dbReference type="InterPro" id="IPR017884">
    <property type="entry name" value="SANT_dom"/>
</dbReference>
<evidence type="ECO:0000256" key="6">
    <source>
        <dbReference type="ARBA" id="ARBA00023125"/>
    </source>
</evidence>
<evidence type="ECO:0000259" key="9">
    <source>
        <dbReference type="PROSITE" id="PS51156"/>
    </source>
</evidence>
<dbReference type="GO" id="GO:0005654">
    <property type="term" value="C:nucleoplasm"/>
    <property type="evidence" value="ECO:0007669"/>
    <property type="project" value="TreeGrafter"/>
</dbReference>
<dbReference type="InterPro" id="IPR001005">
    <property type="entry name" value="SANT/Myb"/>
</dbReference>
<keyword evidence="3" id="KW-0479">Metal-binding</keyword>
<evidence type="ECO:0000259" key="10">
    <source>
        <dbReference type="PROSITE" id="PS51293"/>
    </source>
</evidence>
<dbReference type="Pfam" id="PF01448">
    <property type="entry name" value="ELM2"/>
    <property type="match status" value="1"/>
</dbReference>
<dbReference type="FunFam" id="1.10.10.60:FF:000012">
    <property type="entry name" value="Metastasis-associated 1 family, member 3"/>
    <property type="match status" value="1"/>
</dbReference>
<gene>
    <name evidence="11" type="ORF">NECAME_14181</name>
</gene>
<proteinExistence type="predicted"/>
<protein>
    <submittedName>
        <fullName evidence="11">Myb-like DNA-binding domain protein</fullName>
    </submittedName>
</protein>
<organism evidence="11 12">
    <name type="scientific">Necator americanus</name>
    <name type="common">Human hookworm</name>
    <dbReference type="NCBI Taxonomy" id="51031"/>
    <lineage>
        <taxon>Eukaryota</taxon>
        <taxon>Metazoa</taxon>
        <taxon>Ecdysozoa</taxon>
        <taxon>Nematoda</taxon>
        <taxon>Chromadorea</taxon>
        <taxon>Rhabditida</taxon>
        <taxon>Rhabditina</taxon>
        <taxon>Rhabditomorpha</taxon>
        <taxon>Strongyloidea</taxon>
        <taxon>Ancylostomatidae</taxon>
        <taxon>Bunostominae</taxon>
        <taxon>Necator</taxon>
    </lineage>
</organism>
<dbReference type="GO" id="GO:0003677">
    <property type="term" value="F:DNA binding"/>
    <property type="evidence" value="ECO:0007669"/>
    <property type="project" value="UniProtKB-KW"/>
</dbReference>
<dbReference type="SMART" id="SM00717">
    <property type="entry name" value="SANT"/>
    <property type="match status" value="1"/>
</dbReference>
<evidence type="ECO:0000256" key="5">
    <source>
        <dbReference type="ARBA" id="ARBA00022833"/>
    </source>
</evidence>
<evidence type="ECO:0000256" key="3">
    <source>
        <dbReference type="ARBA" id="ARBA00022723"/>
    </source>
</evidence>
<keyword evidence="7" id="KW-0539">Nucleus</keyword>
<comment type="subcellular location">
    <subcellularLocation>
        <location evidence="1">Nucleus</location>
    </subcellularLocation>
</comment>
<evidence type="ECO:0000256" key="8">
    <source>
        <dbReference type="SAM" id="MobiDB-lite"/>
    </source>
</evidence>
<dbReference type="GO" id="GO:0008270">
    <property type="term" value="F:zinc ion binding"/>
    <property type="evidence" value="ECO:0007669"/>
    <property type="project" value="UniProtKB-KW"/>
</dbReference>
<dbReference type="PROSITE" id="PS51293">
    <property type="entry name" value="SANT"/>
    <property type="match status" value="1"/>
</dbReference>
<evidence type="ECO:0000256" key="7">
    <source>
        <dbReference type="ARBA" id="ARBA00023242"/>
    </source>
</evidence>
<dbReference type="GO" id="GO:0003714">
    <property type="term" value="F:transcription corepressor activity"/>
    <property type="evidence" value="ECO:0007669"/>
    <property type="project" value="TreeGrafter"/>
</dbReference>
<evidence type="ECO:0000256" key="2">
    <source>
        <dbReference type="ARBA" id="ARBA00022491"/>
    </source>
</evidence>
<dbReference type="GO" id="GO:0000122">
    <property type="term" value="P:negative regulation of transcription by RNA polymerase II"/>
    <property type="evidence" value="ECO:0007669"/>
    <property type="project" value="TreeGrafter"/>
</dbReference>
<evidence type="ECO:0000313" key="12">
    <source>
        <dbReference type="Proteomes" id="UP000053676"/>
    </source>
</evidence>
<keyword evidence="5" id="KW-0862">Zinc</keyword>
<dbReference type="OrthoDB" id="5916873at2759"/>
<keyword evidence="4" id="KW-0863">Zinc-finger</keyword>
<reference evidence="12" key="1">
    <citation type="journal article" date="2014" name="Nat. Genet.">
        <title>Genome of the human hookworm Necator americanus.</title>
        <authorList>
            <person name="Tang Y.T."/>
            <person name="Gao X."/>
            <person name="Rosa B.A."/>
            <person name="Abubucker S."/>
            <person name="Hallsworth-Pepin K."/>
            <person name="Martin J."/>
            <person name="Tyagi R."/>
            <person name="Heizer E."/>
            <person name="Zhang X."/>
            <person name="Bhonagiri-Palsikar V."/>
            <person name="Minx P."/>
            <person name="Warren W.C."/>
            <person name="Wang Q."/>
            <person name="Zhan B."/>
            <person name="Hotez P.J."/>
            <person name="Sternberg P.W."/>
            <person name="Dougall A."/>
            <person name="Gaze S.T."/>
            <person name="Mulvenna J."/>
            <person name="Sotillo J."/>
            <person name="Ranganathan S."/>
            <person name="Rabelo E.M."/>
            <person name="Wilson R.K."/>
            <person name="Felgner P.L."/>
            <person name="Bethony J."/>
            <person name="Hawdon J.M."/>
            <person name="Gasser R.B."/>
            <person name="Loukas A."/>
            <person name="Mitreva M."/>
        </authorList>
    </citation>
    <scope>NUCLEOTIDE SEQUENCE [LARGE SCALE GENOMIC DNA]</scope>
</reference>
<dbReference type="PANTHER" id="PTHR10865">
    <property type="entry name" value="METASTASIS-ASSOCIATED PROTEIN AND MESODERM INDUCTION EARLY RESPONSE PROTEIN"/>
    <property type="match status" value="1"/>
</dbReference>
<keyword evidence="2" id="KW-0678">Repressor</keyword>
<dbReference type="GO" id="GO:0042826">
    <property type="term" value="F:histone deacetylase binding"/>
    <property type="evidence" value="ECO:0007669"/>
    <property type="project" value="TreeGrafter"/>
</dbReference>
<dbReference type="EMBL" id="KI667868">
    <property type="protein sequence ID" value="ETN71532.1"/>
    <property type="molecule type" value="Genomic_DNA"/>
</dbReference>
<feature type="compositionally biased region" description="Polar residues" evidence="8">
    <location>
        <begin position="457"/>
        <end position="474"/>
    </location>
</feature>
<dbReference type="PROSITE" id="PS51156">
    <property type="entry name" value="ELM2"/>
    <property type="match status" value="1"/>
</dbReference>
<feature type="domain" description="SANT" evidence="10">
    <location>
        <begin position="324"/>
        <end position="376"/>
    </location>
</feature>
<feature type="domain" description="ELM2" evidence="9">
    <location>
        <begin position="205"/>
        <end position="314"/>
    </location>
</feature>
<evidence type="ECO:0000256" key="4">
    <source>
        <dbReference type="ARBA" id="ARBA00022771"/>
    </source>
</evidence>
<dbReference type="Gene3D" id="1.10.10.60">
    <property type="entry name" value="Homeodomain-like"/>
    <property type="match status" value="1"/>
</dbReference>
<evidence type="ECO:0000256" key="1">
    <source>
        <dbReference type="ARBA" id="ARBA00004123"/>
    </source>
</evidence>
<feature type="compositionally biased region" description="Basic and acidic residues" evidence="8">
    <location>
        <begin position="195"/>
        <end position="211"/>
    </location>
</feature>
<evidence type="ECO:0000313" key="11">
    <source>
        <dbReference type="EMBL" id="ETN71532.1"/>
    </source>
</evidence>
<name>W2SS48_NECAM</name>
<dbReference type="Proteomes" id="UP000053676">
    <property type="component" value="Unassembled WGS sequence"/>
</dbReference>
<dbReference type="InterPro" id="IPR040138">
    <property type="entry name" value="MIER/MTA"/>
</dbReference>
<dbReference type="SUPFAM" id="SSF46689">
    <property type="entry name" value="Homeodomain-like"/>
    <property type="match status" value="1"/>
</dbReference>
<feature type="region of interest" description="Disordered" evidence="8">
    <location>
        <begin position="169"/>
        <end position="244"/>
    </location>
</feature>
<dbReference type="InterPro" id="IPR009057">
    <property type="entry name" value="Homeodomain-like_sf"/>
</dbReference>
<feature type="compositionally biased region" description="Acidic residues" evidence="8">
    <location>
        <begin position="184"/>
        <end position="194"/>
    </location>
</feature>
<dbReference type="InterPro" id="IPR000949">
    <property type="entry name" value="ELM2_dom"/>
</dbReference>